<comment type="caution">
    <text evidence="2">The sequence shown here is derived from an EMBL/GenBank/DDBJ whole genome shotgun (WGS) entry which is preliminary data.</text>
</comment>
<reference evidence="3" key="1">
    <citation type="journal article" date="2019" name="Int. J. Syst. Evol. Microbiol.">
        <title>The Global Catalogue of Microorganisms (GCM) 10K type strain sequencing project: providing services to taxonomists for standard genome sequencing and annotation.</title>
        <authorList>
            <consortium name="The Broad Institute Genomics Platform"/>
            <consortium name="The Broad Institute Genome Sequencing Center for Infectious Disease"/>
            <person name="Wu L."/>
            <person name="Ma J."/>
        </authorList>
    </citation>
    <scope>NUCLEOTIDE SEQUENCE [LARGE SCALE GENOMIC DNA]</scope>
    <source>
        <strain evidence="3">CGMCC 1.13718</strain>
    </source>
</reference>
<protein>
    <submittedName>
        <fullName evidence="2">OmpW family protein</fullName>
    </submittedName>
</protein>
<dbReference type="SUPFAM" id="SSF56925">
    <property type="entry name" value="OMPA-like"/>
    <property type="match status" value="1"/>
</dbReference>
<dbReference type="PANTHER" id="PTHR36920">
    <property type="match status" value="1"/>
</dbReference>
<feature type="signal peptide" evidence="1">
    <location>
        <begin position="1"/>
        <end position="24"/>
    </location>
</feature>
<evidence type="ECO:0000256" key="1">
    <source>
        <dbReference type="SAM" id="SignalP"/>
    </source>
</evidence>
<dbReference type="Gene3D" id="2.40.160.20">
    <property type="match status" value="1"/>
</dbReference>
<evidence type="ECO:0000313" key="2">
    <source>
        <dbReference type="EMBL" id="MFC6632964.1"/>
    </source>
</evidence>
<sequence length="251" mass="28950">MKWMRFSAAFFISLLTILPPVANAQQDWRRVDWGDIIVRIGGSYIHPDDESTSLKFRVLQHWDLYNSTWEIDSAKTWQISGVWRPMEYWGVELMHINGADYDVDLDNFTGIPGHELIELGDFKASSTLAFVNWYLLDSTCLGRPYIGVGINYTDFHDVDISREFNDFLINSDLATGRADFNIGHSWDWAVQAGIDFSFNRHFPLLANASVLYFLADTDARVTFPTELGQNRLYAQFDYDPWVFNLGVGFKF</sequence>
<evidence type="ECO:0000313" key="3">
    <source>
        <dbReference type="Proteomes" id="UP001596425"/>
    </source>
</evidence>
<dbReference type="PANTHER" id="PTHR36920:SF1">
    <property type="entry name" value="OUTER MEMBRANE PROTEIN W"/>
    <property type="match status" value="1"/>
</dbReference>
<accession>A0ABW1YNS1</accession>
<dbReference type="Pfam" id="PF03922">
    <property type="entry name" value="OmpW"/>
    <property type="match status" value="1"/>
</dbReference>
<dbReference type="EMBL" id="JBHSVR010000001">
    <property type="protein sequence ID" value="MFC6632964.1"/>
    <property type="molecule type" value="Genomic_DNA"/>
</dbReference>
<keyword evidence="3" id="KW-1185">Reference proteome</keyword>
<dbReference type="RefSeq" id="WP_193189564.1">
    <property type="nucleotide sequence ID" value="NZ_JACZFR010000007.1"/>
</dbReference>
<organism evidence="2 3">
    <name type="scientific">Microbulbifer taiwanensis</name>
    <dbReference type="NCBI Taxonomy" id="986746"/>
    <lineage>
        <taxon>Bacteria</taxon>
        <taxon>Pseudomonadati</taxon>
        <taxon>Pseudomonadota</taxon>
        <taxon>Gammaproteobacteria</taxon>
        <taxon>Cellvibrionales</taxon>
        <taxon>Microbulbiferaceae</taxon>
        <taxon>Microbulbifer</taxon>
    </lineage>
</organism>
<feature type="chain" id="PRO_5046400112" evidence="1">
    <location>
        <begin position="25"/>
        <end position="251"/>
    </location>
</feature>
<gene>
    <name evidence="2" type="ORF">ACFQBM_06735</name>
</gene>
<dbReference type="InterPro" id="IPR011250">
    <property type="entry name" value="OMP/PagP_B-barrel"/>
</dbReference>
<keyword evidence="1" id="KW-0732">Signal</keyword>
<dbReference type="Proteomes" id="UP001596425">
    <property type="component" value="Unassembled WGS sequence"/>
</dbReference>
<proteinExistence type="predicted"/>
<name>A0ABW1YNS1_9GAMM</name>
<dbReference type="InterPro" id="IPR005618">
    <property type="entry name" value="OMPW"/>
</dbReference>